<feature type="transmembrane region" description="Helical" evidence="12">
    <location>
        <begin position="73"/>
        <end position="97"/>
    </location>
</feature>
<feature type="transmembrane region" description="Helical" evidence="12">
    <location>
        <begin position="408"/>
        <end position="430"/>
    </location>
</feature>
<feature type="transmembrane region" description="Helical" evidence="12">
    <location>
        <begin position="311"/>
        <end position="335"/>
    </location>
</feature>
<evidence type="ECO:0000256" key="10">
    <source>
        <dbReference type="ARBA" id="ARBA00031030"/>
    </source>
</evidence>
<dbReference type="EMBL" id="BAAFGK010000001">
    <property type="protein sequence ID" value="GAB0055921.1"/>
    <property type="molecule type" value="Genomic_DNA"/>
</dbReference>
<keyword evidence="7" id="KW-0016">Alginate biosynthesis</keyword>
<evidence type="ECO:0000256" key="12">
    <source>
        <dbReference type="SAM" id="Phobius"/>
    </source>
</evidence>
<evidence type="ECO:0000256" key="9">
    <source>
        <dbReference type="ARBA" id="ARBA00023136"/>
    </source>
</evidence>
<keyword evidence="8 12" id="KW-1133">Transmembrane helix</keyword>
<feature type="transmembrane region" description="Helical" evidence="12">
    <location>
        <begin position="222"/>
        <end position="239"/>
    </location>
</feature>
<evidence type="ECO:0000313" key="13">
    <source>
        <dbReference type="EMBL" id="GAB0055921.1"/>
    </source>
</evidence>
<dbReference type="PIRSF" id="PIRSF016636">
    <property type="entry name" value="AlgI_DltB"/>
    <property type="match status" value="1"/>
</dbReference>
<dbReference type="InterPro" id="IPR051085">
    <property type="entry name" value="MB_O-acyltransferase"/>
</dbReference>
<evidence type="ECO:0000256" key="1">
    <source>
        <dbReference type="ARBA" id="ARBA00004651"/>
    </source>
</evidence>
<accession>A0ABQ0C4W2</accession>
<keyword evidence="9 11" id="KW-0472">Membrane</keyword>
<organism evidence="13 14">
    <name type="scientific">Candidatus Magnetaquiglobus chichijimensis</name>
    <dbReference type="NCBI Taxonomy" id="3141448"/>
    <lineage>
        <taxon>Bacteria</taxon>
        <taxon>Pseudomonadati</taxon>
        <taxon>Pseudomonadota</taxon>
        <taxon>Magnetococcia</taxon>
        <taxon>Magnetococcales</taxon>
        <taxon>Candidatus Magnetaquicoccaceae</taxon>
        <taxon>Candidatus Magnetaquiglobus</taxon>
    </lineage>
</organism>
<evidence type="ECO:0000256" key="11">
    <source>
        <dbReference type="PIRNR" id="PIRNR016636"/>
    </source>
</evidence>
<dbReference type="InterPro" id="IPR004299">
    <property type="entry name" value="MBOAT_fam"/>
</dbReference>
<keyword evidence="11" id="KW-0808">Transferase</keyword>
<keyword evidence="5 11" id="KW-1003">Cell membrane</keyword>
<name>A0ABQ0C4W2_9PROT</name>
<evidence type="ECO:0000313" key="14">
    <source>
        <dbReference type="Proteomes" id="UP001628193"/>
    </source>
</evidence>
<dbReference type="InterPro" id="IPR024194">
    <property type="entry name" value="Ac/AlaTfrase_AlgI/DltB"/>
</dbReference>
<sequence length="473" mass="54959">MIFHSLDFLLFMLFVLAVYWQLGRRAQNLFLLGVSYFFYGYVHPWFLYLIFASTVVDYLCGLTMARFPEKKRFVLWFSMVSNLTFLGYFKYFGFFVENVAELLRLLGLPSFTNTLDIFLPVGISFYTFQSMSYIIDVYAGRLKARENFFEFALFVVFFPQLVAGPIERAITFLPQIEKARSISATDVRDALFLLVWGFFKKLVIADNVAYIVNKLFALEETTFALAWIGVLAFGVQVYADFSAYTDMAHGSARLIGFKLSPNFNHPFIAASPAEFWKRWHISLSSYIQDYIFLPLFFHFRARGVRYGVEKGLLITFFLIGLWHGAGWNFIVFGLYHGMLVIVYDRCKAVTPIGIRESPWIRPFQVVLMFFFIHVGFLLFREGEIAYIVRHLSLSPFATTTALQDRAAWFLFGQTLLWSLPLWINTAYVHVKDHLFRAPESRIRTALHLLVSALMFYAILVVRGDSEAFIYFQF</sequence>
<feature type="transmembrane region" description="Helical" evidence="12">
    <location>
        <begin position="41"/>
        <end position="61"/>
    </location>
</feature>
<comment type="subcellular location">
    <subcellularLocation>
        <location evidence="1">Cell membrane</location>
        <topology evidence="1">Multi-pass membrane protein</topology>
    </subcellularLocation>
</comment>
<evidence type="ECO:0000256" key="6">
    <source>
        <dbReference type="ARBA" id="ARBA00022692"/>
    </source>
</evidence>
<dbReference type="Proteomes" id="UP001628193">
    <property type="component" value="Unassembled WGS sequence"/>
</dbReference>
<evidence type="ECO:0000256" key="4">
    <source>
        <dbReference type="ARBA" id="ARBA00016084"/>
    </source>
</evidence>
<evidence type="ECO:0000256" key="3">
    <source>
        <dbReference type="ARBA" id="ARBA00010323"/>
    </source>
</evidence>
<comment type="pathway">
    <text evidence="2">Glycan biosynthesis; alginate biosynthesis.</text>
</comment>
<feature type="transmembrane region" description="Helical" evidence="12">
    <location>
        <begin position="151"/>
        <end position="170"/>
    </location>
</feature>
<reference evidence="13 14" key="1">
    <citation type="submission" date="2024-05" db="EMBL/GenBank/DDBJ databases">
        <authorList>
            <consortium name="Candidatus Magnetaquicoccaceae bacterium FCR-1 genome sequencing consortium"/>
            <person name="Shimoshige H."/>
            <person name="Shimamura S."/>
            <person name="Taoka A."/>
            <person name="Kobayashi H."/>
            <person name="Maekawa T."/>
        </authorList>
    </citation>
    <scope>NUCLEOTIDE SEQUENCE [LARGE SCALE GENOMIC DNA]</scope>
    <source>
        <strain evidence="13 14">FCR-1</strain>
    </source>
</reference>
<evidence type="ECO:0000256" key="2">
    <source>
        <dbReference type="ARBA" id="ARBA00005182"/>
    </source>
</evidence>
<dbReference type="PIRSF" id="PIRSF500217">
    <property type="entry name" value="AlgI"/>
    <property type="match status" value="1"/>
</dbReference>
<evidence type="ECO:0000256" key="7">
    <source>
        <dbReference type="ARBA" id="ARBA00022841"/>
    </source>
</evidence>
<evidence type="ECO:0000256" key="5">
    <source>
        <dbReference type="ARBA" id="ARBA00022475"/>
    </source>
</evidence>
<dbReference type="RefSeq" id="WP_420903634.1">
    <property type="nucleotide sequence ID" value="NZ_BAAFGK010000001.1"/>
</dbReference>
<keyword evidence="14" id="KW-1185">Reference proteome</keyword>
<dbReference type="PANTHER" id="PTHR13285">
    <property type="entry name" value="ACYLTRANSFERASE"/>
    <property type="match status" value="1"/>
</dbReference>
<keyword evidence="11" id="KW-0012">Acyltransferase</keyword>
<proteinExistence type="inferred from homology"/>
<protein>
    <recommendedName>
        <fullName evidence="4">Probable alginate O-acetylase AlgI</fullName>
    </recommendedName>
    <alternativeName>
        <fullName evidence="10">Alginate biosynthesis protein AlgI</fullName>
    </alternativeName>
</protein>
<comment type="caution">
    <text evidence="13">The sequence shown here is derived from an EMBL/GenBank/DDBJ whole genome shotgun (WGS) entry which is preliminary data.</text>
</comment>
<dbReference type="Pfam" id="PF03062">
    <property type="entry name" value="MBOAT"/>
    <property type="match status" value="1"/>
</dbReference>
<dbReference type="InterPro" id="IPR028362">
    <property type="entry name" value="AlgI"/>
</dbReference>
<reference evidence="13 14" key="2">
    <citation type="submission" date="2024-09" db="EMBL/GenBank/DDBJ databases">
        <title>Draft genome sequence of Candidatus Magnetaquicoccaceae bacterium FCR-1.</title>
        <authorList>
            <person name="Shimoshige H."/>
            <person name="Shimamura S."/>
            <person name="Taoka A."/>
            <person name="Kobayashi H."/>
            <person name="Maekawa T."/>
        </authorList>
    </citation>
    <scope>NUCLEOTIDE SEQUENCE [LARGE SCALE GENOMIC DNA]</scope>
    <source>
        <strain evidence="13 14">FCR-1</strain>
    </source>
</reference>
<feature type="transmembrane region" description="Helical" evidence="12">
    <location>
        <begin position="442"/>
        <end position="461"/>
    </location>
</feature>
<feature type="transmembrane region" description="Helical" evidence="12">
    <location>
        <begin position="117"/>
        <end position="139"/>
    </location>
</feature>
<gene>
    <name evidence="13" type="ORF">SIID45300_00220</name>
</gene>
<keyword evidence="6 12" id="KW-0812">Transmembrane</keyword>
<feature type="transmembrane region" description="Helical" evidence="12">
    <location>
        <begin position="359"/>
        <end position="379"/>
    </location>
</feature>
<dbReference type="PANTHER" id="PTHR13285:SF18">
    <property type="entry name" value="PROTEIN-CYSTEINE N-PALMITOYLTRANSFERASE RASP"/>
    <property type="match status" value="1"/>
</dbReference>
<feature type="transmembrane region" description="Helical" evidence="12">
    <location>
        <begin position="190"/>
        <end position="210"/>
    </location>
</feature>
<comment type="similarity">
    <text evidence="3 11">Belongs to the membrane-bound acyltransferase family.</text>
</comment>
<evidence type="ECO:0000256" key="8">
    <source>
        <dbReference type="ARBA" id="ARBA00022989"/>
    </source>
</evidence>